<dbReference type="OrthoDB" id="9802793at2"/>
<evidence type="ECO:0000256" key="1">
    <source>
        <dbReference type="SAM" id="Coils"/>
    </source>
</evidence>
<dbReference type="InterPro" id="IPR051781">
    <property type="entry name" value="Metallo-dep_Hydrolase"/>
</dbReference>
<reference evidence="6" key="1">
    <citation type="submission" date="2016-12" db="EMBL/GenBank/DDBJ databases">
        <authorList>
            <person name="Varghese N."/>
            <person name="Submissions S."/>
        </authorList>
    </citation>
    <scope>NUCLEOTIDE SEQUENCE [LARGE SCALE GENOMIC DNA]</scope>
    <source>
        <strain evidence="6">DSM 18830</strain>
    </source>
</reference>
<feature type="compositionally biased region" description="Basic and acidic residues" evidence="2">
    <location>
        <begin position="524"/>
        <end position="541"/>
    </location>
</feature>
<dbReference type="InterPro" id="IPR032466">
    <property type="entry name" value="Metal_Hydrolase"/>
</dbReference>
<dbReference type="Proteomes" id="UP000184611">
    <property type="component" value="Unassembled WGS sequence"/>
</dbReference>
<dbReference type="InterPro" id="IPR011059">
    <property type="entry name" value="Metal-dep_hydrolase_composite"/>
</dbReference>
<proteinExistence type="predicted"/>
<dbReference type="STRING" id="416016.SAMN05443547_1457"/>
<evidence type="ECO:0000256" key="2">
    <source>
        <dbReference type="SAM" id="MobiDB-lite"/>
    </source>
</evidence>
<dbReference type="RefSeq" id="WP_073582926.1">
    <property type="nucleotide sequence ID" value="NZ_CBCSEA010000006.1"/>
</dbReference>
<evidence type="ECO:0000313" key="5">
    <source>
        <dbReference type="EMBL" id="SHO73106.1"/>
    </source>
</evidence>
<gene>
    <name evidence="5" type="ORF">SAMN05443547_1457</name>
</gene>
<dbReference type="EMBL" id="FRYK01000002">
    <property type="protein sequence ID" value="SHO73106.1"/>
    <property type="molecule type" value="Genomic_DNA"/>
</dbReference>
<keyword evidence="3" id="KW-0732">Signal</keyword>
<feature type="region of interest" description="Disordered" evidence="2">
    <location>
        <begin position="516"/>
        <end position="541"/>
    </location>
</feature>
<organism evidence="5 6">
    <name type="scientific">Flavobacterium cucumis</name>
    <dbReference type="NCBI Taxonomy" id="416016"/>
    <lineage>
        <taxon>Bacteria</taxon>
        <taxon>Pseudomonadati</taxon>
        <taxon>Bacteroidota</taxon>
        <taxon>Flavobacteriia</taxon>
        <taxon>Flavobacteriales</taxon>
        <taxon>Flavobacteriaceae</taxon>
        <taxon>Flavobacterium</taxon>
    </lineage>
</organism>
<dbReference type="GO" id="GO:0016810">
    <property type="term" value="F:hydrolase activity, acting on carbon-nitrogen (but not peptide) bonds"/>
    <property type="evidence" value="ECO:0007669"/>
    <property type="project" value="InterPro"/>
</dbReference>
<keyword evidence="1" id="KW-0175">Coiled coil</keyword>
<feature type="chain" id="PRO_5012794284" evidence="3">
    <location>
        <begin position="19"/>
        <end position="1009"/>
    </location>
</feature>
<dbReference type="InterPro" id="IPR006680">
    <property type="entry name" value="Amidohydro-rel"/>
</dbReference>
<sequence length="1009" mass="113387">MRYLSLLLLFLLTATSQAQEYFPKNDGVKQSFKNFVAITNATVYVSATQKIEKATLLIKENKIVEVGTNVSIPKNATIIDGSGKTIYPSFIELYSEFGISKPTPRPNGNFTPQYDTNREGYYWNDHIKPEYNAYENLNYDAKAAGSLREAGFGTILSHHNDGVIAGTGLLWTLNDFGTNADRMLKEKVSQHFSFSKSKFSKQSYPSSMMGSMALIRQVFHDSKWYAQGNATNKDLSLEAFNTNKTLLQIFNAGDKLNALRADKLGDEFGVNYLIKGSGNEFERIDEIKKTGATFIIPLNFPDAYDVSDPYLAQQVSLSDMKFWNQAPFNLKILAENNVPFVLSTVDLKDPKSFLSNLKKAVSYGLPKDKALLALTEIPAKLVNQFDKVGSISKGKLANFIIVSDDIFEEKSKILENWVQGNRNIIDKINPTDIRGTYDLVFDNHKFELKIEGETSKFEAKAIKDSINFGTKIQFNDPWVNLVIKNQDTTKANFVRLSGTFVKDMMQGKAVLENGKETTWTATKRANENKEDKKKDTKKDEPKIPSMYAVTYPNVSFGTPEKPKQETILFKNTTVWTGEKEGILKETDVLIQNGKIVKIGKNLPSNGAKVVDGTGKHLTAGIIDEHSHIAISNGVNEGGQNSSAEVTIEDVVNSDDINIYRNLAGGVTSANLLHGSANPIGGRAAFIKLKWGYSPDEMLVKDAPKYIKFALGENVKQSNWGDFARNRFPQSRMGVEQVYEDYFTRAIEYKNEWDAYKSGKGKNKIMPRFDVEMEVLGEILAKKRFITCHSYVQSEINMLIKLAERYNFKIQTFTHILEGYKLADKMSAHGVAGSTFADWWSYKYEVNDAIPYNAAIMMNEGVKVSINSDDAEMSRRLNQEAAKTVKYGNVTEEEAWNFVTLNPAKILQIDNKVGSIKEGKDADVVLWSDSPLSIYTRAEKTLVDGIIFYELEKETETLANIQKERAALINLMLDAKNKGLKTQLPKKKENGHYHCDTLGENCKESHYKYN</sequence>
<dbReference type="SUPFAM" id="SSF51338">
    <property type="entry name" value="Composite domain of metallo-dependent hydrolases"/>
    <property type="match status" value="2"/>
</dbReference>
<dbReference type="AlphaFoldDB" id="A0A1M7ZW80"/>
<dbReference type="Pfam" id="PF01979">
    <property type="entry name" value="Amidohydro_1"/>
    <property type="match status" value="2"/>
</dbReference>
<dbReference type="CDD" id="cd01309">
    <property type="entry name" value="Met_dep_hydrolase_C"/>
    <property type="match status" value="1"/>
</dbReference>
<evidence type="ECO:0000259" key="4">
    <source>
        <dbReference type="Pfam" id="PF01979"/>
    </source>
</evidence>
<accession>A0A1M7ZW80</accession>
<protein>
    <submittedName>
        <fullName evidence="5">Imidazolonepropionase</fullName>
    </submittedName>
</protein>
<dbReference type="Gene3D" id="2.30.40.10">
    <property type="entry name" value="Urease, subunit C, domain 1"/>
    <property type="match status" value="1"/>
</dbReference>
<dbReference type="PANTHER" id="PTHR43135">
    <property type="entry name" value="ALPHA-D-RIBOSE 1-METHYLPHOSPHONATE 5-TRIPHOSPHATE DIPHOSPHATASE"/>
    <property type="match status" value="1"/>
</dbReference>
<dbReference type="PANTHER" id="PTHR43135:SF3">
    <property type="entry name" value="ALPHA-D-RIBOSE 1-METHYLPHOSPHONATE 5-TRIPHOSPHATE DIPHOSPHATASE"/>
    <property type="match status" value="1"/>
</dbReference>
<feature type="signal peptide" evidence="3">
    <location>
        <begin position="1"/>
        <end position="18"/>
    </location>
</feature>
<evidence type="ECO:0000256" key="3">
    <source>
        <dbReference type="SAM" id="SignalP"/>
    </source>
</evidence>
<feature type="domain" description="Amidohydrolase-related" evidence="4">
    <location>
        <begin position="352"/>
        <end position="411"/>
    </location>
</feature>
<feature type="domain" description="Amidohydrolase-related" evidence="4">
    <location>
        <begin position="617"/>
        <end position="932"/>
    </location>
</feature>
<dbReference type="Gene3D" id="3.20.20.140">
    <property type="entry name" value="Metal-dependent hydrolases"/>
    <property type="match status" value="2"/>
</dbReference>
<feature type="coiled-coil region" evidence="1">
    <location>
        <begin position="950"/>
        <end position="977"/>
    </location>
</feature>
<dbReference type="SUPFAM" id="SSF51556">
    <property type="entry name" value="Metallo-dependent hydrolases"/>
    <property type="match status" value="1"/>
</dbReference>
<keyword evidence="6" id="KW-1185">Reference proteome</keyword>
<evidence type="ECO:0000313" key="6">
    <source>
        <dbReference type="Proteomes" id="UP000184611"/>
    </source>
</evidence>
<name>A0A1M7ZW80_9FLAO</name>